<dbReference type="InterPro" id="IPR038765">
    <property type="entry name" value="Papain-like_cys_pep_sf"/>
</dbReference>
<dbReference type="InterPro" id="IPR036959">
    <property type="entry name" value="Peptidase_C12_UCH_sf"/>
</dbReference>
<dbReference type="GO" id="GO:0005737">
    <property type="term" value="C:cytoplasm"/>
    <property type="evidence" value="ECO:0007669"/>
    <property type="project" value="TreeGrafter"/>
</dbReference>
<reference evidence="11 12" key="1">
    <citation type="submission" date="2020-12" db="EMBL/GenBank/DDBJ databases">
        <title>Metabolic potential, ecology and presence of endohyphal bacteria is reflected in genomic diversity of Mucoromycotina.</title>
        <authorList>
            <person name="Muszewska A."/>
            <person name="Okrasinska A."/>
            <person name="Steczkiewicz K."/>
            <person name="Drgas O."/>
            <person name="Orlowska M."/>
            <person name="Perlinska-Lenart U."/>
            <person name="Aleksandrzak-Piekarczyk T."/>
            <person name="Szatraj K."/>
            <person name="Zielenkiewicz U."/>
            <person name="Pilsyk S."/>
            <person name="Malc E."/>
            <person name="Mieczkowski P."/>
            <person name="Kruszewska J.S."/>
            <person name="Biernat P."/>
            <person name="Pawlowska J."/>
        </authorList>
    </citation>
    <scope>NUCLEOTIDE SEQUENCE [LARGE SCALE GENOMIC DNA]</scope>
    <source>
        <strain evidence="11 12">CBS 142.35</strain>
    </source>
</reference>
<keyword evidence="6" id="KW-0378">Hydrolase</keyword>
<dbReference type="GO" id="GO:0004843">
    <property type="term" value="F:cysteine-type deubiquitinase activity"/>
    <property type="evidence" value="ECO:0007669"/>
    <property type="project" value="UniProtKB-EC"/>
</dbReference>
<gene>
    <name evidence="11" type="ORF">INT45_011388</name>
</gene>
<evidence type="ECO:0000259" key="10">
    <source>
        <dbReference type="PROSITE" id="PS52048"/>
    </source>
</evidence>
<evidence type="ECO:0000313" key="11">
    <source>
        <dbReference type="EMBL" id="KAG2225720.1"/>
    </source>
</evidence>
<proteinExistence type="inferred from homology"/>
<evidence type="ECO:0000256" key="8">
    <source>
        <dbReference type="PROSITE-ProRule" id="PRU01393"/>
    </source>
</evidence>
<dbReference type="AlphaFoldDB" id="A0A8H7SBR0"/>
<dbReference type="GO" id="GO:0006511">
    <property type="term" value="P:ubiquitin-dependent protein catabolic process"/>
    <property type="evidence" value="ECO:0007669"/>
    <property type="project" value="InterPro"/>
</dbReference>
<accession>A0A8H7SBR0</accession>
<organism evidence="11 12">
    <name type="scientific">Circinella minor</name>
    <dbReference type="NCBI Taxonomy" id="1195481"/>
    <lineage>
        <taxon>Eukaryota</taxon>
        <taxon>Fungi</taxon>
        <taxon>Fungi incertae sedis</taxon>
        <taxon>Mucoromycota</taxon>
        <taxon>Mucoromycotina</taxon>
        <taxon>Mucoromycetes</taxon>
        <taxon>Mucorales</taxon>
        <taxon>Lichtheimiaceae</taxon>
        <taxon>Circinella</taxon>
    </lineage>
</organism>
<evidence type="ECO:0000256" key="4">
    <source>
        <dbReference type="ARBA" id="ARBA00022670"/>
    </source>
</evidence>
<evidence type="ECO:0000256" key="1">
    <source>
        <dbReference type="ARBA" id="ARBA00000707"/>
    </source>
</evidence>
<comment type="caution">
    <text evidence="11">The sequence shown here is derived from an EMBL/GenBank/DDBJ whole genome shotgun (WGS) entry which is preliminary data.</text>
</comment>
<keyword evidence="9" id="KW-1133">Transmembrane helix</keyword>
<keyword evidence="9" id="KW-0812">Transmembrane</keyword>
<keyword evidence="5" id="KW-0833">Ubl conjugation pathway</keyword>
<feature type="transmembrane region" description="Helical" evidence="9">
    <location>
        <begin position="99"/>
        <end position="120"/>
    </location>
</feature>
<evidence type="ECO:0000256" key="3">
    <source>
        <dbReference type="ARBA" id="ARBA00012759"/>
    </source>
</evidence>
<comment type="similarity">
    <text evidence="2 8">Belongs to the peptidase C12 family.</text>
</comment>
<comment type="catalytic activity">
    <reaction evidence="1">
        <text>Thiol-dependent hydrolysis of ester, thioester, amide, peptide and isopeptide bonds formed by the C-terminal Gly of ubiquitin (a 76-residue protein attached to proteins as an intracellular targeting signal).</text>
        <dbReference type="EC" id="3.4.19.12"/>
    </reaction>
</comment>
<dbReference type="EC" id="3.4.19.12" evidence="3"/>
<evidence type="ECO:0000256" key="9">
    <source>
        <dbReference type="SAM" id="Phobius"/>
    </source>
</evidence>
<dbReference type="Proteomes" id="UP000646827">
    <property type="component" value="Unassembled WGS sequence"/>
</dbReference>
<name>A0A8H7SBR0_9FUNG</name>
<dbReference type="Pfam" id="PF01088">
    <property type="entry name" value="Peptidase_C12"/>
    <property type="match status" value="1"/>
</dbReference>
<dbReference type="PANTHER" id="PTHR10589">
    <property type="entry name" value="UBIQUITIN CARBOXYL-TERMINAL HYDROLASE"/>
    <property type="match status" value="1"/>
</dbReference>
<evidence type="ECO:0000256" key="5">
    <source>
        <dbReference type="ARBA" id="ARBA00022786"/>
    </source>
</evidence>
<dbReference type="PANTHER" id="PTHR10589:SF16">
    <property type="entry name" value="UBIQUITIN CARBOXYL-TERMINAL HYDROLASE ISOZYME L5"/>
    <property type="match status" value="1"/>
</dbReference>
<keyword evidence="7" id="KW-0788">Thiol protease</keyword>
<dbReference type="GO" id="GO:0016579">
    <property type="term" value="P:protein deubiquitination"/>
    <property type="evidence" value="ECO:0007669"/>
    <property type="project" value="TreeGrafter"/>
</dbReference>
<dbReference type="InterPro" id="IPR001578">
    <property type="entry name" value="Peptidase_C12_UCH"/>
</dbReference>
<dbReference type="EMBL" id="JAEPRB010000024">
    <property type="protein sequence ID" value="KAG2225720.1"/>
    <property type="molecule type" value="Genomic_DNA"/>
</dbReference>
<dbReference type="SUPFAM" id="SSF54001">
    <property type="entry name" value="Cysteine proteinases"/>
    <property type="match status" value="1"/>
</dbReference>
<feature type="domain" description="UCH catalytic" evidence="10">
    <location>
        <begin position="21"/>
        <end position="147"/>
    </location>
</feature>
<dbReference type="PROSITE" id="PS52048">
    <property type="entry name" value="UCH_DOMAIN"/>
    <property type="match status" value="1"/>
</dbReference>
<keyword evidence="12" id="KW-1185">Reference proteome</keyword>
<sequence>MPINTSITRKRPVSNVGEEQPWCLIESDPGTLFANLSTTEIFTELCATFGAKDVSVEEVYDVDELPSKRTYGLIFAHRFDESTNVPIDWNEKDEDRDKVFFCCQLVTNICATLAVLAILFNVDHLTDIGDHLRELKEILRYVEPKVY</sequence>
<evidence type="ECO:0000313" key="12">
    <source>
        <dbReference type="Proteomes" id="UP000646827"/>
    </source>
</evidence>
<keyword evidence="4" id="KW-0645">Protease</keyword>
<comment type="caution">
    <text evidence="8">Lacks conserved residue(s) required for the propagation of feature annotation.</text>
</comment>
<dbReference type="OrthoDB" id="1924260at2759"/>
<evidence type="ECO:0000256" key="2">
    <source>
        <dbReference type="ARBA" id="ARBA00009326"/>
    </source>
</evidence>
<protein>
    <recommendedName>
        <fullName evidence="3">ubiquitinyl hydrolase 1</fullName>
        <ecNumber evidence="3">3.4.19.12</ecNumber>
    </recommendedName>
</protein>
<dbReference type="Gene3D" id="3.40.532.10">
    <property type="entry name" value="Peptidase C12, ubiquitin carboxyl-terminal hydrolase"/>
    <property type="match status" value="1"/>
</dbReference>
<keyword evidence="9" id="KW-0472">Membrane</keyword>
<evidence type="ECO:0000256" key="7">
    <source>
        <dbReference type="ARBA" id="ARBA00022807"/>
    </source>
</evidence>
<evidence type="ECO:0000256" key="6">
    <source>
        <dbReference type="ARBA" id="ARBA00022801"/>
    </source>
</evidence>